<dbReference type="Gene3D" id="3.10.450.30">
    <property type="entry name" value="Microbial ribonucleases"/>
    <property type="match status" value="1"/>
</dbReference>
<evidence type="ECO:0000256" key="2">
    <source>
        <dbReference type="ARBA" id="ARBA00009006"/>
    </source>
</evidence>
<dbReference type="PRINTS" id="PR00117">
    <property type="entry name" value="BARNASE"/>
</dbReference>
<dbReference type="GO" id="GO:0004521">
    <property type="term" value="F:RNA endonuclease activity"/>
    <property type="evidence" value="ECO:0007669"/>
    <property type="project" value="InterPro"/>
</dbReference>
<dbReference type="GO" id="GO:0003723">
    <property type="term" value="F:RNA binding"/>
    <property type="evidence" value="ECO:0007669"/>
    <property type="project" value="InterPro"/>
</dbReference>
<feature type="compositionally biased region" description="Basic and acidic residues" evidence="8">
    <location>
        <begin position="51"/>
        <end position="62"/>
    </location>
</feature>
<dbReference type="AlphaFoldDB" id="A0A1G6M8Z1"/>
<feature type="active site" description="Proton acceptor" evidence="7">
    <location>
        <position position="158"/>
    </location>
</feature>
<dbReference type="Proteomes" id="UP000198943">
    <property type="component" value="Unassembled WGS sequence"/>
</dbReference>
<evidence type="ECO:0000313" key="11">
    <source>
        <dbReference type="Proteomes" id="UP000198943"/>
    </source>
</evidence>
<feature type="compositionally biased region" description="Polar residues" evidence="8">
    <location>
        <begin position="33"/>
        <end position="49"/>
    </location>
</feature>
<evidence type="ECO:0000256" key="6">
    <source>
        <dbReference type="ARBA" id="ARBA00022801"/>
    </source>
</evidence>
<keyword evidence="4" id="KW-0964">Secreted</keyword>
<protein>
    <recommendedName>
        <fullName evidence="3">Ribonuclease</fullName>
    </recommendedName>
</protein>
<keyword evidence="11" id="KW-1185">Reference proteome</keyword>
<dbReference type="SUPFAM" id="SSF53933">
    <property type="entry name" value="Microbial ribonucleases"/>
    <property type="match status" value="1"/>
</dbReference>
<comment type="similarity">
    <text evidence="2">Belongs to the ribonuclease N1/T1 family.</text>
</comment>
<evidence type="ECO:0000256" key="9">
    <source>
        <dbReference type="SAM" id="SignalP"/>
    </source>
</evidence>
<proteinExistence type="inferred from homology"/>
<keyword evidence="6" id="KW-0378">Hydrolase</keyword>
<dbReference type="Pfam" id="PF00545">
    <property type="entry name" value="Ribonuclease"/>
    <property type="match status" value="1"/>
</dbReference>
<dbReference type="EMBL" id="FMYW01000009">
    <property type="protein sequence ID" value="SDC52062.1"/>
    <property type="molecule type" value="Genomic_DNA"/>
</dbReference>
<name>A0A1G6M8Z1_9FIRM</name>
<sequence>MKKIFAIALAIIMTLSVVVGCSGKKETPPAKSTAVTQQQQKENGKASSSAEKNKQNKQEKKAINQSANNGPVAPAGNTEARVSVEKGKAYTDKEHVAAYIHLYKTLPPNYITKGQANKLGWKTKGSLDQVAPGKSIGGDRYGNYEKKLPDKQGRTWKECDIDYVRGNRNAKRICFSNDGLIYYTSTHYQKFERLY</sequence>
<reference evidence="11" key="1">
    <citation type="submission" date="2016-10" db="EMBL/GenBank/DDBJ databases">
        <authorList>
            <person name="Varghese N."/>
            <person name="Submissions S."/>
        </authorList>
    </citation>
    <scope>NUCLEOTIDE SEQUENCE [LARGE SCALE GENOMIC DNA]</scope>
    <source>
        <strain evidence="11">DSM 11005</strain>
    </source>
</reference>
<evidence type="ECO:0000256" key="5">
    <source>
        <dbReference type="ARBA" id="ARBA00022722"/>
    </source>
</evidence>
<dbReference type="GO" id="GO:0016787">
    <property type="term" value="F:hydrolase activity"/>
    <property type="evidence" value="ECO:0007669"/>
    <property type="project" value="UniProtKB-KW"/>
</dbReference>
<keyword evidence="9" id="KW-0732">Signal</keyword>
<dbReference type="PROSITE" id="PS51257">
    <property type="entry name" value="PROKAR_LIPOPROTEIN"/>
    <property type="match status" value="1"/>
</dbReference>
<accession>A0A1G6M8Z1</accession>
<dbReference type="GO" id="GO:0005576">
    <property type="term" value="C:extracellular region"/>
    <property type="evidence" value="ECO:0007669"/>
    <property type="project" value="UniProtKB-SubCell"/>
</dbReference>
<dbReference type="InterPro" id="IPR016191">
    <property type="entry name" value="Ribonuclease/ribotoxin"/>
</dbReference>
<dbReference type="RefSeq" id="WP_218118219.1">
    <property type="nucleotide sequence ID" value="NZ_FMYW01000009.1"/>
</dbReference>
<organism evidence="10 11">
    <name type="scientific">Succiniclasticum ruminis</name>
    <dbReference type="NCBI Taxonomy" id="40841"/>
    <lineage>
        <taxon>Bacteria</taxon>
        <taxon>Bacillati</taxon>
        <taxon>Bacillota</taxon>
        <taxon>Negativicutes</taxon>
        <taxon>Acidaminococcales</taxon>
        <taxon>Acidaminococcaceae</taxon>
        <taxon>Succiniclasticum</taxon>
    </lineage>
</organism>
<dbReference type="InterPro" id="IPR000026">
    <property type="entry name" value="N1-like"/>
</dbReference>
<feature type="signal peptide" evidence="9">
    <location>
        <begin position="1"/>
        <end position="21"/>
    </location>
</feature>
<dbReference type="InterPro" id="IPR001887">
    <property type="entry name" value="Barnase"/>
</dbReference>
<evidence type="ECO:0000256" key="4">
    <source>
        <dbReference type="ARBA" id="ARBA00022525"/>
    </source>
</evidence>
<feature type="active site" description="Proton donor" evidence="7">
    <location>
        <position position="187"/>
    </location>
</feature>
<comment type="subcellular location">
    <subcellularLocation>
        <location evidence="1">Secreted</location>
    </subcellularLocation>
</comment>
<feature type="region of interest" description="Disordered" evidence="8">
    <location>
        <begin position="26"/>
        <end position="78"/>
    </location>
</feature>
<evidence type="ECO:0000256" key="8">
    <source>
        <dbReference type="SAM" id="MobiDB-lite"/>
    </source>
</evidence>
<evidence type="ECO:0000256" key="7">
    <source>
        <dbReference type="PIRSR" id="PIRSR001013-1"/>
    </source>
</evidence>
<gene>
    <name evidence="10" type="ORF">SAMN04487864_10911</name>
</gene>
<feature type="chain" id="PRO_5038617319" description="Ribonuclease" evidence="9">
    <location>
        <begin position="22"/>
        <end position="195"/>
    </location>
</feature>
<keyword evidence="5" id="KW-0540">Nuclease</keyword>
<evidence type="ECO:0000256" key="1">
    <source>
        <dbReference type="ARBA" id="ARBA00004613"/>
    </source>
</evidence>
<evidence type="ECO:0000313" key="10">
    <source>
        <dbReference type="EMBL" id="SDC52062.1"/>
    </source>
</evidence>
<evidence type="ECO:0000256" key="3">
    <source>
        <dbReference type="ARBA" id="ARBA00022214"/>
    </source>
</evidence>